<evidence type="ECO:0000259" key="1">
    <source>
        <dbReference type="Pfam" id="PF01872"/>
    </source>
</evidence>
<dbReference type="GO" id="GO:0009231">
    <property type="term" value="P:riboflavin biosynthetic process"/>
    <property type="evidence" value="ECO:0007669"/>
    <property type="project" value="InterPro"/>
</dbReference>
<dbReference type="Proteomes" id="UP000093199">
    <property type="component" value="Unassembled WGS sequence"/>
</dbReference>
<dbReference type="Gene3D" id="3.40.430.10">
    <property type="entry name" value="Dihydrofolate Reductase, subunit A"/>
    <property type="match status" value="1"/>
</dbReference>
<dbReference type="PANTHER" id="PTHR38011:SF11">
    <property type="entry name" value="2,5-DIAMINO-6-RIBOSYLAMINO-4(3H)-PYRIMIDINONE 5'-PHOSPHATE REDUCTASE"/>
    <property type="match status" value="1"/>
</dbReference>
<dbReference type="AlphaFoldDB" id="A0A1C0Y760"/>
<protein>
    <recommendedName>
        <fullName evidence="1">Bacterial bifunctional deaminase-reductase C-terminal domain-containing protein</fullName>
    </recommendedName>
</protein>
<dbReference type="RefSeq" id="WP_066547941.1">
    <property type="nucleotide sequence ID" value="NZ_MASJ01000039.1"/>
</dbReference>
<dbReference type="InterPro" id="IPR024072">
    <property type="entry name" value="DHFR-like_dom_sf"/>
</dbReference>
<dbReference type="Pfam" id="PF01872">
    <property type="entry name" value="RibD_C"/>
    <property type="match status" value="1"/>
</dbReference>
<comment type="caution">
    <text evidence="2">The sequence shown here is derived from an EMBL/GenBank/DDBJ whole genome shotgun (WGS) entry which is preliminary data.</text>
</comment>
<dbReference type="STRING" id="33978.A6M13_06340"/>
<dbReference type="PANTHER" id="PTHR38011">
    <property type="entry name" value="DIHYDROFOLATE REDUCTASE FAMILY PROTEIN (AFU_ORTHOLOGUE AFUA_8G06820)"/>
    <property type="match status" value="1"/>
</dbReference>
<gene>
    <name evidence="2" type="ORF">A6M13_06340</name>
</gene>
<evidence type="ECO:0000313" key="2">
    <source>
        <dbReference type="EMBL" id="OCS83017.1"/>
    </source>
</evidence>
<evidence type="ECO:0000313" key="3">
    <source>
        <dbReference type="Proteomes" id="UP000093199"/>
    </source>
</evidence>
<dbReference type="EMBL" id="MASJ01000039">
    <property type="protein sequence ID" value="OCS83017.1"/>
    <property type="molecule type" value="Genomic_DNA"/>
</dbReference>
<sequence>MRSVKVFIAMSLDNFIATENEQMEWLEAVEGQGDNGYTRFYDTIDTIIVGRHTIEWLKKVPNLPFPYHDKTCYAISTTPQPHDPHFSWINNDFDTFLHDLKYRQGGDIWLVGGGQLIRSALNAQLVDEVILTIAPVLLGKGVPLFTGVLNMQHLRLRASETFGQFVELRYEVIHPAPPPLEKGLFEV</sequence>
<keyword evidence="3" id="KW-1185">Reference proteome</keyword>
<accession>A0A1C0Y760</accession>
<reference evidence="2 3" key="1">
    <citation type="submission" date="2016-07" db="EMBL/GenBank/DDBJ databases">
        <title>Caryophanon tenue genome sequencing.</title>
        <authorList>
            <person name="Verma A."/>
            <person name="Pal Y."/>
            <person name="Krishnamurthi S."/>
        </authorList>
    </citation>
    <scope>NUCLEOTIDE SEQUENCE [LARGE SCALE GENOMIC DNA]</scope>
    <source>
        <strain evidence="2 3">DSM 14152</strain>
    </source>
</reference>
<feature type="domain" description="Bacterial bifunctional deaminase-reductase C-terminal" evidence="1">
    <location>
        <begin position="3"/>
        <end position="164"/>
    </location>
</feature>
<dbReference type="InterPro" id="IPR050765">
    <property type="entry name" value="Riboflavin_Biosynth_HTPR"/>
</dbReference>
<name>A0A1C0Y760_9BACL</name>
<dbReference type="OrthoDB" id="195113at2"/>
<proteinExistence type="predicted"/>
<dbReference type="GO" id="GO:0008703">
    <property type="term" value="F:5-amino-6-(5-phosphoribosylamino)uracil reductase activity"/>
    <property type="evidence" value="ECO:0007669"/>
    <property type="project" value="InterPro"/>
</dbReference>
<dbReference type="SUPFAM" id="SSF53597">
    <property type="entry name" value="Dihydrofolate reductase-like"/>
    <property type="match status" value="1"/>
</dbReference>
<organism evidence="2 3">
    <name type="scientific">Caryophanon tenue</name>
    <dbReference type="NCBI Taxonomy" id="33978"/>
    <lineage>
        <taxon>Bacteria</taxon>
        <taxon>Bacillati</taxon>
        <taxon>Bacillota</taxon>
        <taxon>Bacilli</taxon>
        <taxon>Bacillales</taxon>
        <taxon>Caryophanaceae</taxon>
        <taxon>Caryophanon</taxon>
    </lineage>
</organism>
<dbReference type="InterPro" id="IPR002734">
    <property type="entry name" value="RibDG_C"/>
</dbReference>